<evidence type="ECO:0000256" key="1">
    <source>
        <dbReference type="ARBA" id="ARBA00022723"/>
    </source>
</evidence>
<dbReference type="AlphaFoldDB" id="A0A2I1K4T6"/>
<dbReference type="Gene3D" id="3.20.20.140">
    <property type="entry name" value="Metal-dependent hydrolases"/>
    <property type="match status" value="1"/>
</dbReference>
<comment type="caution">
    <text evidence="4">The sequence shown here is derived from an EMBL/GenBank/DDBJ whole genome shotgun (WGS) entry which is preliminary data.</text>
</comment>
<dbReference type="OrthoDB" id="9810005at2"/>
<dbReference type="PROSITE" id="PS01090">
    <property type="entry name" value="TATD_2"/>
    <property type="match status" value="1"/>
</dbReference>
<gene>
    <name evidence="4" type="ORF">CYJ57_00375</name>
</gene>
<accession>A0A2I1K4T6</accession>
<proteinExistence type="predicted"/>
<dbReference type="PIRSF" id="PIRSF005902">
    <property type="entry name" value="DNase_TatD"/>
    <property type="match status" value="1"/>
</dbReference>
<dbReference type="GO" id="GO:0004536">
    <property type="term" value="F:DNA nuclease activity"/>
    <property type="evidence" value="ECO:0007669"/>
    <property type="project" value="InterPro"/>
</dbReference>
<dbReference type="CDD" id="cd01310">
    <property type="entry name" value="TatD_DNAse"/>
    <property type="match status" value="1"/>
</dbReference>
<dbReference type="PANTHER" id="PTHR46124">
    <property type="entry name" value="D-AMINOACYL-TRNA DEACYLASE"/>
    <property type="match status" value="1"/>
</dbReference>
<dbReference type="Pfam" id="PF01026">
    <property type="entry name" value="TatD_DNase"/>
    <property type="match status" value="1"/>
</dbReference>
<dbReference type="PANTHER" id="PTHR46124:SF2">
    <property type="entry name" value="D-AMINOACYL-TRNA DEACYLASE"/>
    <property type="match status" value="1"/>
</dbReference>
<feature type="binding site" evidence="3">
    <location>
        <position position="170"/>
    </location>
    <ligand>
        <name>a divalent metal cation</name>
        <dbReference type="ChEBI" id="CHEBI:60240"/>
        <label>2</label>
    </ligand>
</feature>
<evidence type="ECO:0000256" key="2">
    <source>
        <dbReference type="ARBA" id="ARBA00022801"/>
    </source>
</evidence>
<dbReference type="PROSITE" id="PS01137">
    <property type="entry name" value="TATD_1"/>
    <property type="match status" value="1"/>
</dbReference>
<dbReference type="SUPFAM" id="SSF51556">
    <property type="entry name" value="Metallo-dependent hydrolases"/>
    <property type="match status" value="1"/>
</dbReference>
<feature type="binding site" evidence="3">
    <location>
        <position position="220"/>
    </location>
    <ligand>
        <name>a divalent metal cation</name>
        <dbReference type="ChEBI" id="CHEBI:60240"/>
        <label>1</label>
    </ligand>
</feature>
<reference evidence="4 5" key="1">
    <citation type="submission" date="2017-12" db="EMBL/GenBank/DDBJ databases">
        <title>Phylogenetic diversity of female urinary microbiome.</title>
        <authorList>
            <person name="Thomas-White K."/>
            <person name="Wolfe A.J."/>
        </authorList>
    </citation>
    <scope>NUCLEOTIDE SEQUENCE [LARGE SCALE GENOMIC DNA]</scope>
    <source>
        <strain evidence="4 5">UMB0898</strain>
    </source>
</reference>
<dbReference type="InterPro" id="IPR032466">
    <property type="entry name" value="Metal_Hydrolase"/>
</dbReference>
<feature type="binding site" evidence="3">
    <location>
        <position position="109"/>
    </location>
    <ligand>
        <name>a divalent metal cation</name>
        <dbReference type="ChEBI" id="CHEBI:60240"/>
        <label>1</label>
    </ligand>
</feature>
<dbReference type="PROSITE" id="PS01091">
    <property type="entry name" value="TATD_3"/>
    <property type="match status" value="1"/>
</dbReference>
<dbReference type="RefSeq" id="WP_101953637.1">
    <property type="nucleotide sequence ID" value="NZ_PKHE01000001.1"/>
</dbReference>
<dbReference type="InterPro" id="IPR015991">
    <property type="entry name" value="TatD/YcfH-like"/>
</dbReference>
<dbReference type="InterPro" id="IPR001130">
    <property type="entry name" value="TatD-like"/>
</dbReference>
<dbReference type="InterPro" id="IPR018228">
    <property type="entry name" value="DNase_TatD-rel_CS"/>
</dbReference>
<feature type="binding site" evidence="3">
    <location>
        <position position="145"/>
    </location>
    <ligand>
        <name>a divalent metal cation</name>
        <dbReference type="ChEBI" id="CHEBI:60240"/>
        <label>2</label>
    </ligand>
</feature>
<evidence type="ECO:0000256" key="3">
    <source>
        <dbReference type="PIRSR" id="PIRSR005902-1"/>
    </source>
</evidence>
<sequence>MAHYSARDLVERKEIMQRLFDTHTHLNATAFKGQEDQIIQQAHDQGVGYFAVVGFDRETIERSLALSERYDEIISVIGWHPTEAYCYNGEVERWIEQQLEHPKVKMYGEIGLDYHWDTSTKAEQWRVFRRQIAIAKEHNLPITIHNRDATDDVYQILKEEGIPDAGGIMHSFGEGVDDAKRFLDLGMHLSFSGVLTFKRTEEVRQAAAIVPDHRLLIETDAPYLAPEPMRGKQNQPAYVRYVAERLAQVRQMSYADLAALTTQNAFELFRWKGEQI</sequence>
<dbReference type="FunFam" id="3.20.20.140:FF:000005">
    <property type="entry name" value="TatD family hydrolase"/>
    <property type="match status" value="1"/>
</dbReference>
<feature type="binding site" evidence="3">
    <location>
        <position position="25"/>
    </location>
    <ligand>
        <name>a divalent metal cation</name>
        <dbReference type="ChEBI" id="CHEBI:60240"/>
        <label>1</label>
    </ligand>
</feature>
<name>A0A2I1K4T6_9LACT</name>
<dbReference type="GO" id="GO:0016788">
    <property type="term" value="F:hydrolase activity, acting on ester bonds"/>
    <property type="evidence" value="ECO:0007669"/>
    <property type="project" value="InterPro"/>
</dbReference>
<protein>
    <submittedName>
        <fullName evidence="4">Hydrolase TatD</fullName>
    </submittedName>
</protein>
<dbReference type="EMBL" id="PKHE01000001">
    <property type="protein sequence ID" value="PKY90663.1"/>
    <property type="molecule type" value="Genomic_DNA"/>
</dbReference>
<keyword evidence="1 3" id="KW-0479">Metal-binding</keyword>
<evidence type="ECO:0000313" key="5">
    <source>
        <dbReference type="Proteomes" id="UP000234384"/>
    </source>
</evidence>
<feature type="binding site" evidence="3">
    <location>
        <position position="23"/>
    </location>
    <ligand>
        <name>a divalent metal cation</name>
        <dbReference type="ChEBI" id="CHEBI:60240"/>
        <label>1</label>
    </ligand>
</feature>
<keyword evidence="2 4" id="KW-0378">Hydrolase</keyword>
<dbReference type="NCBIfam" id="TIGR00010">
    <property type="entry name" value="YchF/TatD family DNA exonuclease"/>
    <property type="match status" value="1"/>
</dbReference>
<dbReference type="GO" id="GO:0005829">
    <property type="term" value="C:cytosol"/>
    <property type="evidence" value="ECO:0007669"/>
    <property type="project" value="TreeGrafter"/>
</dbReference>
<dbReference type="Proteomes" id="UP000234384">
    <property type="component" value="Unassembled WGS sequence"/>
</dbReference>
<evidence type="ECO:0000313" key="4">
    <source>
        <dbReference type="EMBL" id="PKY90663.1"/>
    </source>
</evidence>
<dbReference type="GO" id="GO:0046872">
    <property type="term" value="F:metal ion binding"/>
    <property type="evidence" value="ECO:0007669"/>
    <property type="project" value="UniProtKB-KW"/>
</dbReference>
<organism evidence="4 5">
    <name type="scientific">Falseniella ignava</name>
    <dbReference type="NCBI Taxonomy" id="137730"/>
    <lineage>
        <taxon>Bacteria</taxon>
        <taxon>Bacillati</taxon>
        <taxon>Bacillota</taxon>
        <taxon>Bacilli</taxon>
        <taxon>Lactobacillales</taxon>
        <taxon>Aerococcaceae</taxon>
        <taxon>Falseniella</taxon>
    </lineage>
</organism>